<reference evidence="4" key="1">
    <citation type="submission" date="2016-06" db="UniProtKB">
        <authorList>
            <consortium name="WormBaseParasite"/>
        </authorList>
    </citation>
    <scope>IDENTIFICATION</scope>
</reference>
<organism evidence="4">
    <name type="scientific">Schistocephalus solidus</name>
    <name type="common">Tapeworm</name>
    <dbReference type="NCBI Taxonomy" id="70667"/>
    <lineage>
        <taxon>Eukaryota</taxon>
        <taxon>Metazoa</taxon>
        <taxon>Spiralia</taxon>
        <taxon>Lophotrochozoa</taxon>
        <taxon>Platyhelminthes</taxon>
        <taxon>Cestoda</taxon>
        <taxon>Eucestoda</taxon>
        <taxon>Diphyllobothriidea</taxon>
        <taxon>Diphyllobothriidae</taxon>
        <taxon>Schistocephalus</taxon>
    </lineage>
</organism>
<dbReference type="EMBL" id="UYSU01034070">
    <property type="protein sequence ID" value="VDL93659.1"/>
    <property type="molecule type" value="Genomic_DNA"/>
</dbReference>
<name>A0A183SSS6_SCHSO</name>
<feature type="region of interest" description="Disordered" evidence="1">
    <location>
        <begin position="184"/>
        <end position="210"/>
    </location>
</feature>
<accession>A0A183SSS6</accession>
<gene>
    <name evidence="2" type="ORF">SSLN_LOCUS7274</name>
</gene>
<dbReference type="WBParaSite" id="SSLN_0000752701-mRNA-1">
    <property type="protein sequence ID" value="SSLN_0000752701-mRNA-1"/>
    <property type="gene ID" value="SSLN_0000752701"/>
</dbReference>
<evidence type="ECO:0000313" key="4">
    <source>
        <dbReference type="WBParaSite" id="SSLN_0000752701-mRNA-1"/>
    </source>
</evidence>
<sequence length="210" mass="22942">MRLSQAVSSIFPAAAIHVVDTGHRVDAEEAFRAIYKAPSTYSKFLEQRLLALAEAAAIRLLVCSKELYTGATIPVAESHQFSRPVPVAATLATVPFVLLTRIFDLVTQCLGPSSGLKSEPHLRDDEAVIRPTNDITDRLGHQRVLSISPLDENIVQQLPAPKPRVIPRGLLPRRKAEEGVGLQATVFSTSSQKKDPALPARQRGLSRRGR</sequence>
<evidence type="ECO:0000313" key="3">
    <source>
        <dbReference type="Proteomes" id="UP000275846"/>
    </source>
</evidence>
<reference evidence="2 3" key="2">
    <citation type="submission" date="2018-11" db="EMBL/GenBank/DDBJ databases">
        <authorList>
            <consortium name="Pathogen Informatics"/>
        </authorList>
    </citation>
    <scope>NUCLEOTIDE SEQUENCE [LARGE SCALE GENOMIC DNA]</scope>
    <source>
        <strain evidence="2 3">NST_G2</strain>
    </source>
</reference>
<dbReference type="Proteomes" id="UP000275846">
    <property type="component" value="Unassembled WGS sequence"/>
</dbReference>
<dbReference type="STRING" id="70667.A0A183SSS6"/>
<proteinExistence type="predicted"/>
<dbReference type="AlphaFoldDB" id="A0A183SSS6"/>
<evidence type="ECO:0000313" key="2">
    <source>
        <dbReference type="EMBL" id="VDL93659.1"/>
    </source>
</evidence>
<evidence type="ECO:0000256" key="1">
    <source>
        <dbReference type="SAM" id="MobiDB-lite"/>
    </source>
</evidence>
<protein>
    <submittedName>
        <fullName evidence="2 4">Uncharacterized protein</fullName>
    </submittedName>
</protein>
<keyword evidence="3" id="KW-1185">Reference proteome</keyword>